<evidence type="ECO:0000313" key="2">
    <source>
        <dbReference type="Proteomes" id="UP000619244"/>
    </source>
</evidence>
<reference evidence="1" key="2">
    <citation type="submission" date="2020-09" db="EMBL/GenBank/DDBJ databases">
        <authorList>
            <person name="Sun Q."/>
            <person name="Ohkuma M."/>
        </authorList>
    </citation>
    <scope>NUCLEOTIDE SEQUENCE</scope>
    <source>
        <strain evidence="1">JCM 4790</strain>
    </source>
</reference>
<evidence type="ECO:0000313" key="1">
    <source>
        <dbReference type="EMBL" id="GGX77574.1"/>
    </source>
</evidence>
<name>A0A918KUF8_9ACTN</name>
<reference evidence="1" key="1">
    <citation type="journal article" date="2014" name="Int. J. Syst. Evol. Microbiol.">
        <title>Complete genome sequence of Corynebacterium casei LMG S-19264T (=DSM 44701T), isolated from a smear-ripened cheese.</title>
        <authorList>
            <consortium name="US DOE Joint Genome Institute (JGI-PGF)"/>
            <person name="Walter F."/>
            <person name="Albersmeier A."/>
            <person name="Kalinowski J."/>
            <person name="Ruckert C."/>
        </authorList>
    </citation>
    <scope>NUCLEOTIDE SEQUENCE</scope>
    <source>
        <strain evidence="1">JCM 4790</strain>
    </source>
</reference>
<proteinExistence type="predicted"/>
<dbReference type="Proteomes" id="UP000619244">
    <property type="component" value="Unassembled WGS sequence"/>
</dbReference>
<dbReference type="AlphaFoldDB" id="A0A918KUF8"/>
<dbReference type="EMBL" id="BMVU01000015">
    <property type="protein sequence ID" value="GGX77574.1"/>
    <property type="molecule type" value="Genomic_DNA"/>
</dbReference>
<keyword evidence="2" id="KW-1185">Reference proteome</keyword>
<gene>
    <name evidence="1" type="ORF">GCM10010358_34920</name>
</gene>
<organism evidence="1 2">
    <name type="scientific">Streptomyces minutiscleroticus</name>
    <dbReference type="NCBI Taxonomy" id="68238"/>
    <lineage>
        <taxon>Bacteria</taxon>
        <taxon>Bacillati</taxon>
        <taxon>Actinomycetota</taxon>
        <taxon>Actinomycetes</taxon>
        <taxon>Kitasatosporales</taxon>
        <taxon>Streptomycetaceae</taxon>
        <taxon>Streptomyces</taxon>
    </lineage>
</organism>
<sequence>MELTLDGDWSATVTGDPLRVTPRFDFLDRCVRVAEYADVEEWQRFLAATFGSRE</sequence>
<comment type="caution">
    <text evidence="1">The sequence shown here is derived from an EMBL/GenBank/DDBJ whole genome shotgun (WGS) entry which is preliminary data.</text>
</comment>
<accession>A0A918KUF8</accession>
<dbReference type="RefSeq" id="WP_229919382.1">
    <property type="nucleotide sequence ID" value="NZ_BMVU01000015.1"/>
</dbReference>
<protein>
    <submittedName>
        <fullName evidence="1">Uncharacterized protein</fullName>
    </submittedName>
</protein>